<feature type="transmembrane region" description="Helical" evidence="1">
    <location>
        <begin position="33"/>
        <end position="59"/>
    </location>
</feature>
<reference evidence="2 3" key="1">
    <citation type="submission" date="2021-01" db="EMBL/GenBank/DDBJ databases">
        <title>Tumebacillus sp. strain ITR2 16S ribosomal RNA gene Genome sequencing and assembly.</title>
        <authorList>
            <person name="Kang M."/>
        </authorList>
    </citation>
    <scope>NUCLEOTIDE SEQUENCE [LARGE SCALE GENOMIC DNA]</scope>
    <source>
        <strain evidence="2 3">ITR2</strain>
    </source>
</reference>
<dbReference type="RefSeq" id="WP_201631462.1">
    <property type="nucleotide sequence ID" value="NZ_JAEQNB010000001.1"/>
</dbReference>
<proteinExistence type="predicted"/>
<keyword evidence="1" id="KW-0472">Membrane</keyword>
<name>A0ABS1J6I4_9BACL</name>
<protein>
    <recommendedName>
        <fullName evidence="4">DUF3923 family protein</fullName>
    </recommendedName>
</protein>
<evidence type="ECO:0008006" key="4">
    <source>
        <dbReference type="Google" id="ProtNLM"/>
    </source>
</evidence>
<evidence type="ECO:0000313" key="3">
    <source>
        <dbReference type="Proteomes" id="UP000602284"/>
    </source>
</evidence>
<dbReference type="Proteomes" id="UP000602284">
    <property type="component" value="Unassembled WGS sequence"/>
</dbReference>
<keyword evidence="1" id="KW-1133">Transmembrane helix</keyword>
<accession>A0ABS1J6I4</accession>
<comment type="caution">
    <text evidence="2">The sequence shown here is derived from an EMBL/GenBank/DDBJ whole genome shotgun (WGS) entry which is preliminary data.</text>
</comment>
<dbReference type="EMBL" id="JAEQNB010000001">
    <property type="protein sequence ID" value="MBL0385896.1"/>
    <property type="molecule type" value="Genomic_DNA"/>
</dbReference>
<sequence>MKRGFIIWGVLTLIVWVVAIVSAIATDSFSLQYLGYTLPLAALLTVFVAIIIELVLVMIGSRKKTAIR</sequence>
<evidence type="ECO:0000313" key="2">
    <source>
        <dbReference type="EMBL" id="MBL0385896.1"/>
    </source>
</evidence>
<evidence type="ECO:0000256" key="1">
    <source>
        <dbReference type="SAM" id="Phobius"/>
    </source>
</evidence>
<organism evidence="2 3">
    <name type="scientific">Tumebacillus amylolyticus</name>
    <dbReference type="NCBI Taxonomy" id="2801339"/>
    <lineage>
        <taxon>Bacteria</taxon>
        <taxon>Bacillati</taxon>
        <taxon>Bacillota</taxon>
        <taxon>Bacilli</taxon>
        <taxon>Bacillales</taxon>
        <taxon>Alicyclobacillaceae</taxon>
        <taxon>Tumebacillus</taxon>
    </lineage>
</organism>
<gene>
    <name evidence="2" type="ORF">JJB07_04460</name>
</gene>
<keyword evidence="1" id="KW-0812">Transmembrane</keyword>
<keyword evidence="3" id="KW-1185">Reference proteome</keyword>